<dbReference type="GO" id="GO:0001682">
    <property type="term" value="P:tRNA 5'-leader removal"/>
    <property type="evidence" value="ECO:0007669"/>
    <property type="project" value="UniProtKB-ARBA"/>
</dbReference>
<dbReference type="FunFam" id="3.40.50.11980:FF:000002">
    <property type="entry name" value="Proteinaceous RNase P 2"/>
    <property type="match status" value="1"/>
</dbReference>
<evidence type="ECO:0000256" key="2">
    <source>
        <dbReference type="ARBA" id="ARBA00001946"/>
    </source>
</evidence>
<evidence type="ECO:0000313" key="19">
    <source>
        <dbReference type="EMBL" id="KAL3653934.1"/>
    </source>
</evidence>
<evidence type="ECO:0000313" key="20">
    <source>
        <dbReference type="Proteomes" id="UP001632038"/>
    </source>
</evidence>
<evidence type="ECO:0000256" key="5">
    <source>
        <dbReference type="ARBA" id="ARBA00012179"/>
    </source>
</evidence>
<dbReference type="InterPro" id="IPR033443">
    <property type="entry name" value="PROP1-like_PPR_dom"/>
</dbReference>
<dbReference type="Gene3D" id="1.25.40.10">
    <property type="entry name" value="Tetratricopeptide repeat domain"/>
    <property type="match status" value="1"/>
</dbReference>
<dbReference type="PROSITE" id="PS51375">
    <property type="entry name" value="PPR"/>
    <property type="match status" value="2"/>
</dbReference>
<keyword evidence="20" id="KW-1185">Reference proteome</keyword>
<dbReference type="Proteomes" id="UP001632038">
    <property type="component" value="Unassembled WGS sequence"/>
</dbReference>
<keyword evidence="10 19" id="KW-0378">Hydrolase</keyword>
<proteinExistence type="inferred from homology"/>
<dbReference type="Pfam" id="PF17177">
    <property type="entry name" value="PPR_long"/>
    <property type="match status" value="1"/>
</dbReference>
<evidence type="ECO:0000259" key="17">
    <source>
        <dbReference type="Pfam" id="PF16953"/>
    </source>
</evidence>
<dbReference type="InterPro" id="IPR002885">
    <property type="entry name" value="PPR_rpt"/>
</dbReference>
<evidence type="ECO:0000256" key="7">
    <source>
        <dbReference type="ARBA" id="ARBA00022722"/>
    </source>
</evidence>
<evidence type="ECO:0000256" key="9">
    <source>
        <dbReference type="ARBA" id="ARBA00022737"/>
    </source>
</evidence>
<comment type="catalytic activity">
    <reaction evidence="1">
        <text>Endonucleolytic cleavage of RNA, removing 5'-extranucleotides from tRNA precursor.</text>
        <dbReference type="EC" id="3.1.26.5"/>
    </reaction>
</comment>
<dbReference type="Gene3D" id="3.40.50.11980">
    <property type="match status" value="1"/>
</dbReference>
<evidence type="ECO:0000256" key="4">
    <source>
        <dbReference type="ARBA" id="ARBA00007626"/>
    </source>
</evidence>
<feature type="domain" description="PRORP" evidence="17">
    <location>
        <begin position="337"/>
        <end position="563"/>
    </location>
</feature>
<evidence type="ECO:0000256" key="8">
    <source>
        <dbReference type="ARBA" id="ARBA00022723"/>
    </source>
</evidence>
<evidence type="ECO:0000256" key="3">
    <source>
        <dbReference type="ARBA" id="ARBA00004173"/>
    </source>
</evidence>
<comment type="cofactor">
    <cofactor evidence="2">
        <name>Mg(2+)</name>
        <dbReference type="ChEBI" id="CHEBI:18420"/>
    </cofactor>
</comment>
<keyword evidence="11" id="KW-0862">Zinc</keyword>
<evidence type="ECO:0000256" key="15">
    <source>
        <dbReference type="ARBA" id="ARBA00023211"/>
    </source>
</evidence>
<keyword evidence="12" id="KW-0460">Magnesium</keyword>
<dbReference type="PANTHER" id="PTHR13547:SF1">
    <property type="entry name" value="MITOCHONDRIAL RIBONUCLEASE P CATALYTIC SUBUNIT"/>
    <property type="match status" value="1"/>
</dbReference>
<evidence type="ECO:0000256" key="11">
    <source>
        <dbReference type="ARBA" id="ARBA00022833"/>
    </source>
</evidence>
<comment type="similarity">
    <text evidence="4">Belongs to the PPR family. P subfamily.</text>
</comment>
<keyword evidence="15" id="KW-0464">Manganese</keyword>
<comment type="subcellular location">
    <subcellularLocation>
        <location evidence="3">Mitochondrion</location>
    </subcellularLocation>
</comment>
<dbReference type="Pfam" id="PF16953">
    <property type="entry name" value="PRORP"/>
    <property type="match status" value="1"/>
</dbReference>
<dbReference type="GO" id="GO:0004526">
    <property type="term" value="F:ribonuclease P activity"/>
    <property type="evidence" value="ECO:0007669"/>
    <property type="project" value="UniProtKB-EC"/>
</dbReference>
<feature type="repeat" description="PPR" evidence="16">
    <location>
        <begin position="209"/>
        <end position="243"/>
    </location>
</feature>
<evidence type="ECO:0000259" key="18">
    <source>
        <dbReference type="Pfam" id="PF17177"/>
    </source>
</evidence>
<dbReference type="GO" id="GO:0005739">
    <property type="term" value="C:mitochondrion"/>
    <property type="evidence" value="ECO:0007669"/>
    <property type="project" value="UniProtKB-SubCell"/>
</dbReference>
<keyword evidence="13" id="KW-0809">Transit peptide</keyword>
<evidence type="ECO:0000256" key="10">
    <source>
        <dbReference type="ARBA" id="ARBA00022801"/>
    </source>
</evidence>
<evidence type="ECO:0000256" key="6">
    <source>
        <dbReference type="ARBA" id="ARBA00022694"/>
    </source>
</evidence>
<comment type="caution">
    <text evidence="19">The sequence shown here is derived from an EMBL/GenBank/DDBJ whole genome shotgun (WGS) entry which is preliminary data.</text>
</comment>
<reference evidence="20" key="1">
    <citation type="journal article" date="2024" name="IScience">
        <title>Strigolactones Initiate the Formation of Haustorium-like Structures in Castilleja.</title>
        <authorList>
            <person name="Buerger M."/>
            <person name="Peterson D."/>
            <person name="Chory J."/>
        </authorList>
    </citation>
    <scope>NUCLEOTIDE SEQUENCE [LARGE SCALE GENOMIC DNA]</scope>
</reference>
<keyword evidence="7" id="KW-0540">Nuclease</keyword>
<evidence type="ECO:0000256" key="14">
    <source>
        <dbReference type="ARBA" id="ARBA00023128"/>
    </source>
</evidence>
<feature type="domain" description="PROP1-like PPR" evidence="18">
    <location>
        <begin position="90"/>
        <end position="296"/>
    </location>
</feature>
<keyword evidence="6" id="KW-0819">tRNA processing</keyword>
<protein>
    <recommendedName>
        <fullName evidence="5">ribonuclease P</fullName>
        <ecNumber evidence="5">3.1.26.5</ecNumber>
    </recommendedName>
</protein>
<name>A0ABD3EL18_9LAMI</name>
<dbReference type="EC" id="3.1.26.5" evidence="5"/>
<sequence length="635" mass="72504">MLLRLASLSHSKTSIIFYLLCKSSDALFFHSKRFNYLFRNHNTLTTMNLNSINQPKRSIPISRIATSHFFTTSTVALIQESPGRGTRKYRKKARIQTPEMILRVNLDQCSSNGDLANALVLYNEARANHVHLNVHHYNILLYLCSINENGEDLAKLDEGFKIFNQMKIDKVDPNEATFTNVSRLAAAKKDPRLALDLVKQMKEHGIVPKLRSYGPALFGFCKMGFADEAYEVDSHMMEDGVPPEEAELCALLRVSSEAEREGKVYETMHRLRTTVRQVSEETAVVMEDWFRSKRSGEVGFEKWDVGKVRKGVLKGGGGWHGQGWLGKGDWKVVRTRMDENGVCQCCGEKLVCIDIDPAETENFAKSLAKLVCQKEARNNFVKFQEWLERHGPFDAVVDGANLGLANLHTFSFAEIARVVNQMRQISPSKKLPLVVLHQNRVTGGPAQHPRNKSLIESWKKAGALYATPQGSNDDWYWLYAAVSSKCLLVTNDEMRDHLFNLLGNNFFGRWKEKHQVRLKPSINGLTLCMPPTYSHVIQESEQGCWHIPTVSGDDLEAPRQWVCATRTRPHEQAPSQRMKFDTKKQAFISYQTYFDPPQLAEQIEEMCAFIQRNHLNPKLLRQWLPRNSSYQKQKT</sequence>
<evidence type="ECO:0000256" key="1">
    <source>
        <dbReference type="ARBA" id="ARBA00000928"/>
    </source>
</evidence>
<keyword evidence="14" id="KW-0496">Mitochondrion</keyword>
<dbReference type="AlphaFoldDB" id="A0ABD3EL18"/>
<dbReference type="EMBL" id="JAVIJP010000005">
    <property type="protein sequence ID" value="KAL3653934.1"/>
    <property type="molecule type" value="Genomic_DNA"/>
</dbReference>
<evidence type="ECO:0000256" key="12">
    <source>
        <dbReference type="ARBA" id="ARBA00022842"/>
    </source>
</evidence>
<gene>
    <name evidence="19" type="primary">PRORP1</name>
    <name evidence="19" type="ORF">CASFOL_003615</name>
</gene>
<evidence type="ECO:0000256" key="16">
    <source>
        <dbReference type="PROSITE-ProRule" id="PRU00708"/>
    </source>
</evidence>
<accession>A0ABD3EL18</accession>
<keyword evidence="9" id="KW-0677">Repeat</keyword>
<dbReference type="PANTHER" id="PTHR13547">
    <property type="match status" value="1"/>
</dbReference>
<dbReference type="GO" id="GO:0046872">
    <property type="term" value="F:metal ion binding"/>
    <property type="evidence" value="ECO:0007669"/>
    <property type="project" value="UniProtKB-KW"/>
</dbReference>
<dbReference type="FunFam" id="1.25.40.10:FF:000339">
    <property type="entry name" value="Proteinaceous RNase P 1, chloroplastic/mitochondrial"/>
    <property type="match status" value="1"/>
</dbReference>
<dbReference type="InterPro" id="IPR031595">
    <property type="entry name" value="PRORP_C"/>
</dbReference>
<feature type="repeat" description="PPR" evidence="16">
    <location>
        <begin position="174"/>
        <end position="208"/>
    </location>
</feature>
<keyword evidence="8" id="KW-0479">Metal-binding</keyword>
<evidence type="ECO:0000256" key="13">
    <source>
        <dbReference type="ARBA" id="ARBA00022946"/>
    </source>
</evidence>
<dbReference type="InterPro" id="IPR011990">
    <property type="entry name" value="TPR-like_helical_dom_sf"/>
</dbReference>
<organism evidence="19 20">
    <name type="scientific">Castilleja foliolosa</name>
    <dbReference type="NCBI Taxonomy" id="1961234"/>
    <lineage>
        <taxon>Eukaryota</taxon>
        <taxon>Viridiplantae</taxon>
        <taxon>Streptophyta</taxon>
        <taxon>Embryophyta</taxon>
        <taxon>Tracheophyta</taxon>
        <taxon>Spermatophyta</taxon>
        <taxon>Magnoliopsida</taxon>
        <taxon>eudicotyledons</taxon>
        <taxon>Gunneridae</taxon>
        <taxon>Pentapetalae</taxon>
        <taxon>asterids</taxon>
        <taxon>lamiids</taxon>
        <taxon>Lamiales</taxon>
        <taxon>Orobanchaceae</taxon>
        <taxon>Pedicularideae</taxon>
        <taxon>Castillejinae</taxon>
        <taxon>Castilleja</taxon>
    </lineage>
</organism>